<dbReference type="GO" id="GO:0009313">
    <property type="term" value="P:oligosaccharide catabolic process"/>
    <property type="evidence" value="ECO:0007669"/>
    <property type="project" value="TreeGrafter"/>
</dbReference>
<feature type="region of interest" description="Disordered" evidence="2">
    <location>
        <begin position="292"/>
        <end position="315"/>
    </location>
</feature>
<dbReference type="PANTHER" id="PTHR10357">
    <property type="entry name" value="ALPHA-AMYLASE FAMILY MEMBER"/>
    <property type="match status" value="1"/>
</dbReference>
<feature type="domain" description="Glycosyl hydrolase family 13 catalytic" evidence="3">
    <location>
        <begin position="177"/>
        <end position="563"/>
    </location>
</feature>
<evidence type="ECO:0000313" key="4">
    <source>
        <dbReference type="EMBL" id="CZS92916.1"/>
    </source>
</evidence>
<evidence type="ECO:0000259" key="3">
    <source>
        <dbReference type="SMART" id="SM00642"/>
    </source>
</evidence>
<dbReference type="Gene3D" id="3.20.20.80">
    <property type="entry name" value="Glycosidases"/>
    <property type="match status" value="1"/>
</dbReference>
<evidence type="ECO:0000313" key="5">
    <source>
        <dbReference type="Proteomes" id="UP000178912"/>
    </source>
</evidence>
<dbReference type="EMBL" id="FJUX01000014">
    <property type="protein sequence ID" value="CZS92916.1"/>
    <property type="molecule type" value="Genomic_DNA"/>
</dbReference>
<accession>A0A1E1K479</accession>
<dbReference type="OrthoDB" id="1740265at2759"/>
<dbReference type="Proteomes" id="UP000178912">
    <property type="component" value="Unassembled WGS sequence"/>
</dbReference>
<dbReference type="InterPro" id="IPR017853">
    <property type="entry name" value="GH"/>
</dbReference>
<reference evidence="5" key="1">
    <citation type="submission" date="2016-03" db="EMBL/GenBank/DDBJ databases">
        <authorList>
            <person name="Guldener U."/>
        </authorList>
    </citation>
    <scope>NUCLEOTIDE SEQUENCE [LARGE SCALE GENOMIC DNA]</scope>
    <source>
        <strain evidence="5">04CH-RAC-A.6.1</strain>
    </source>
</reference>
<comment type="similarity">
    <text evidence="1">Belongs to the glycosyl hydrolase 13 family.</text>
</comment>
<dbReference type="InterPro" id="IPR006047">
    <property type="entry name" value="GH13_cat_dom"/>
</dbReference>
<dbReference type="Pfam" id="PF00128">
    <property type="entry name" value="Alpha-amylase"/>
    <property type="match status" value="1"/>
</dbReference>
<proteinExistence type="inferred from homology"/>
<sequence>MSFDLLSRRKTVFALWIPGQVAESPTPQLILGTFVPGPPAIFKQVFKGPLIMTIKDLWELNPFENSKPYLAEGVYHYWFEVQDTSPENLGVVQVTDPLAYNVDYRIWRMTGDKRQPASVVRFKDGELWPCDRDGYEPGRVKIPDPCTIASNNHLVIYELPTSWARCTTEGKVETDIGTFTDVMALFDANVPGDNFSSVAAISQQAILSDLGVNALELLPAADARPTGSWGYATANYFATDFDLGTATSLVKLVDTIHNKNVRFFTDVVMAFGHDPYIYIAYDQFHIDPKSPKEFRNDERWQSHTPHTDDSQLRDGYGGRSWRYNHEVATYDPESGDVKVVYPARVFHKANLHRWMSDFGVGGLRLDSVNNIASYDFVRSYKDHAVRVDHSRYTNPQDSKFLVIGEELSCPLDLLTTNTLQALWNEPFQARLRAAILGEATEYDFSTTVRKMVDCRRDTNHPFWDGAQAINYVTSHDTEGYRKERLYNFLGNNGVTDMERRVKFAFALLLTSVGIPMIFAGEEFVDQHDRDTSDKQIDPVNYERRSEDWRSRIFKYVSTLIRFRRECPALGDNDTDFFFVDESRGGKVMAWNRGGVGREVVVVVANFTGEDLGMGEGQEYVVNGWPEREKGGWREVTTGREVSGEWVGREPLGAWECMVYTRWREYG</sequence>
<keyword evidence="5" id="KW-1185">Reference proteome</keyword>
<feature type="compositionally biased region" description="Basic and acidic residues" evidence="2">
    <location>
        <begin position="292"/>
        <end position="312"/>
    </location>
</feature>
<evidence type="ECO:0000256" key="1">
    <source>
        <dbReference type="ARBA" id="ARBA00008061"/>
    </source>
</evidence>
<protein>
    <recommendedName>
        <fullName evidence="3">Glycosyl hydrolase family 13 catalytic domain-containing protein</fullName>
    </recommendedName>
</protein>
<evidence type="ECO:0000256" key="2">
    <source>
        <dbReference type="SAM" id="MobiDB-lite"/>
    </source>
</evidence>
<organism evidence="4 5">
    <name type="scientific">Rhynchosporium agropyri</name>
    <dbReference type="NCBI Taxonomy" id="914238"/>
    <lineage>
        <taxon>Eukaryota</taxon>
        <taxon>Fungi</taxon>
        <taxon>Dikarya</taxon>
        <taxon>Ascomycota</taxon>
        <taxon>Pezizomycotina</taxon>
        <taxon>Leotiomycetes</taxon>
        <taxon>Helotiales</taxon>
        <taxon>Ploettnerulaceae</taxon>
        <taxon>Rhynchosporium</taxon>
    </lineage>
</organism>
<dbReference type="GO" id="GO:0004556">
    <property type="term" value="F:alpha-amylase activity"/>
    <property type="evidence" value="ECO:0007669"/>
    <property type="project" value="TreeGrafter"/>
</dbReference>
<dbReference type="SMART" id="SM00642">
    <property type="entry name" value="Aamy"/>
    <property type="match status" value="1"/>
</dbReference>
<name>A0A1E1K479_9HELO</name>
<gene>
    <name evidence="4" type="ORF">RAG0_03422</name>
</gene>
<dbReference type="SUPFAM" id="SSF51445">
    <property type="entry name" value="(Trans)glycosidases"/>
    <property type="match status" value="1"/>
</dbReference>
<dbReference type="PANTHER" id="PTHR10357:SF179">
    <property type="entry name" value="NEUTRAL AND BASIC AMINO ACID TRANSPORT PROTEIN RBAT"/>
    <property type="match status" value="1"/>
</dbReference>
<dbReference type="AlphaFoldDB" id="A0A1E1K479"/>